<protein>
    <submittedName>
        <fullName evidence="2">Uncharacterized protein</fullName>
    </submittedName>
</protein>
<organism evidence="2 3">
    <name type="scientific">Rhizoclosmatium globosum</name>
    <dbReference type="NCBI Taxonomy" id="329046"/>
    <lineage>
        <taxon>Eukaryota</taxon>
        <taxon>Fungi</taxon>
        <taxon>Fungi incertae sedis</taxon>
        <taxon>Chytridiomycota</taxon>
        <taxon>Chytridiomycota incertae sedis</taxon>
        <taxon>Chytridiomycetes</taxon>
        <taxon>Chytridiales</taxon>
        <taxon>Chytriomycetaceae</taxon>
        <taxon>Rhizoclosmatium</taxon>
    </lineage>
</organism>
<comment type="caution">
    <text evidence="2">The sequence shown here is derived from an EMBL/GenBank/DDBJ whole genome shotgun (WGS) entry which is preliminary data.</text>
</comment>
<reference evidence="2 3" key="1">
    <citation type="submission" date="2016-07" db="EMBL/GenBank/DDBJ databases">
        <title>Pervasive Adenine N6-methylation of Active Genes in Fungi.</title>
        <authorList>
            <consortium name="DOE Joint Genome Institute"/>
            <person name="Mondo S.J."/>
            <person name="Dannebaum R.O."/>
            <person name="Kuo R.C."/>
            <person name="Labutti K."/>
            <person name="Haridas S."/>
            <person name="Kuo A."/>
            <person name="Salamov A."/>
            <person name="Ahrendt S.R."/>
            <person name="Lipzen A."/>
            <person name="Sullivan W."/>
            <person name="Andreopoulos W.B."/>
            <person name="Clum A."/>
            <person name="Lindquist E."/>
            <person name="Daum C."/>
            <person name="Ramamoorthy G.K."/>
            <person name="Gryganskyi A."/>
            <person name="Culley D."/>
            <person name="Magnuson J.K."/>
            <person name="James T.Y."/>
            <person name="O'Malley M.A."/>
            <person name="Stajich J.E."/>
            <person name="Spatafora J.W."/>
            <person name="Visel A."/>
            <person name="Grigoriev I.V."/>
        </authorList>
    </citation>
    <scope>NUCLEOTIDE SEQUENCE [LARGE SCALE GENOMIC DNA]</scope>
    <source>
        <strain evidence="2 3">JEL800</strain>
    </source>
</reference>
<feature type="coiled-coil region" evidence="1">
    <location>
        <begin position="94"/>
        <end position="135"/>
    </location>
</feature>
<evidence type="ECO:0000313" key="2">
    <source>
        <dbReference type="EMBL" id="ORY46992.1"/>
    </source>
</evidence>
<dbReference type="AlphaFoldDB" id="A0A1Y2CIZ0"/>
<proteinExistence type="predicted"/>
<evidence type="ECO:0000256" key="1">
    <source>
        <dbReference type="SAM" id="Coils"/>
    </source>
</evidence>
<dbReference type="Proteomes" id="UP000193642">
    <property type="component" value="Unassembled WGS sequence"/>
</dbReference>
<name>A0A1Y2CIZ0_9FUNG</name>
<feature type="coiled-coil region" evidence="1">
    <location>
        <begin position="23"/>
        <end position="50"/>
    </location>
</feature>
<gene>
    <name evidence="2" type="ORF">BCR33DRAFT_114723</name>
</gene>
<accession>A0A1Y2CIZ0</accession>
<sequence>MQNVCQDEVEVVKKERYAASHRCRDLRLVAKNLESEIAATESAKKELEVVVNDTQYLLDNGKGRKEPEDAPPRVLTAEEKSRHNQTIRETRTGIQNYDRDLIAKRAQLTRANEDAERAEARAAESVARLAQINMRLRSSSVRLMGHDRFGSLYFWIDLGYSDEQTFPIPIKQITKYYRSRKAAQRMLIWMRRKTRMTTKVNLRKLKVMKRK</sequence>
<keyword evidence="1" id="KW-0175">Coiled coil</keyword>
<evidence type="ECO:0000313" key="3">
    <source>
        <dbReference type="Proteomes" id="UP000193642"/>
    </source>
</evidence>
<keyword evidence="3" id="KW-1185">Reference proteome</keyword>
<dbReference type="EMBL" id="MCGO01000015">
    <property type="protein sequence ID" value="ORY46992.1"/>
    <property type="molecule type" value="Genomic_DNA"/>
</dbReference>